<dbReference type="InterPro" id="IPR036366">
    <property type="entry name" value="PGBDSf"/>
</dbReference>
<feature type="compositionally biased region" description="Acidic residues" evidence="2">
    <location>
        <begin position="192"/>
        <end position="296"/>
    </location>
</feature>
<dbReference type="GO" id="GO:0004553">
    <property type="term" value="F:hydrolase activity, hydrolyzing O-glycosyl compounds"/>
    <property type="evidence" value="ECO:0007669"/>
    <property type="project" value="InterPro"/>
</dbReference>
<dbReference type="Gene3D" id="2.40.40.10">
    <property type="entry name" value="RlpA-like domain"/>
    <property type="match status" value="1"/>
</dbReference>
<dbReference type="KEGG" id="ahal:FTX54_006255"/>
<dbReference type="RefSeq" id="WP_338485650.1">
    <property type="nucleotide sequence ID" value="NZ_CP144914.1"/>
</dbReference>
<dbReference type="InterPro" id="IPR036365">
    <property type="entry name" value="PGBD-like_sf"/>
</dbReference>
<dbReference type="EMBL" id="CP144914">
    <property type="protein sequence ID" value="WWD81149.1"/>
    <property type="molecule type" value="Genomic_DNA"/>
</dbReference>
<dbReference type="Pfam" id="PF01471">
    <property type="entry name" value="PG_binding_1"/>
    <property type="match status" value="2"/>
</dbReference>
<dbReference type="PANTHER" id="PTHR39160">
    <property type="entry name" value="CELL WALL-BINDING PROTEIN YOCH"/>
    <property type="match status" value="1"/>
</dbReference>
<dbReference type="Proteomes" id="UP000321816">
    <property type="component" value="Chromosome"/>
</dbReference>
<dbReference type="InterPro" id="IPR036908">
    <property type="entry name" value="RlpA-like_sf"/>
</dbReference>
<evidence type="ECO:0000313" key="6">
    <source>
        <dbReference type="EMBL" id="WWD81149.1"/>
    </source>
</evidence>
<dbReference type="GO" id="GO:0009254">
    <property type="term" value="P:peptidoglycan turnover"/>
    <property type="evidence" value="ECO:0007669"/>
    <property type="project" value="InterPro"/>
</dbReference>
<feature type="domain" description="Peptidoglycan binding-like" evidence="4">
    <location>
        <begin position="113"/>
        <end position="166"/>
    </location>
</feature>
<proteinExistence type="predicted"/>
<feature type="chain" id="PRO_5042467397" evidence="3">
    <location>
        <begin position="30"/>
        <end position="401"/>
    </location>
</feature>
<evidence type="ECO:0000259" key="5">
    <source>
        <dbReference type="Pfam" id="PF06725"/>
    </source>
</evidence>
<dbReference type="CDD" id="cd22786">
    <property type="entry name" value="DPBB_YuiC-like"/>
    <property type="match status" value="1"/>
</dbReference>
<feature type="region of interest" description="Disordered" evidence="2">
    <location>
        <begin position="171"/>
        <end position="302"/>
    </location>
</feature>
<evidence type="ECO:0000256" key="1">
    <source>
        <dbReference type="ARBA" id="ARBA00022729"/>
    </source>
</evidence>
<keyword evidence="7" id="KW-1185">Reference proteome</keyword>
<evidence type="ECO:0000256" key="3">
    <source>
        <dbReference type="SAM" id="SignalP"/>
    </source>
</evidence>
<dbReference type="GO" id="GO:0019867">
    <property type="term" value="C:outer membrane"/>
    <property type="evidence" value="ECO:0007669"/>
    <property type="project" value="InterPro"/>
</dbReference>
<feature type="domain" description="3D" evidence="5">
    <location>
        <begin position="338"/>
        <end position="398"/>
    </location>
</feature>
<sequence>MKKYSFKSLGISAAVAGSILFAGGNAASADEGTEFGEDLLFEGKSHSHVAELNELLADQDYLDEDTGSTYTSSTTEAVRSFQEDNDLLVDGLAGVQTAGAVSELSKGDTGFLVEELQEKLAFLGLYDYKVDGIYGPITEEAVADFQEEHNIDGESGVAGAEMYAQLYYSADAASSDDSEPVQESSDSSSSEEASEEESSSDEAAEEESSSDEAAEEEAAAQEAAEEEAAAQEAAEEEAAAQEAAEEEAAAQEAAEEEAAAQEAAEEEAAQEAAEEEAAQEAAEEEAAAQEAAEEDTQSTSDVDGETINVEATAYTAFCNGCSGVTATGIDLRSNPNQKVIAVDPDVIPLGSTVHVEGYGTAVAGDTGGAINGNKIDLFMPERSDAIDFGRRSLEVTIVDTP</sequence>
<protein>
    <submittedName>
        <fullName evidence="6">Peptidoglycan-binding protein</fullName>
    </submittedName>
</protein>
<accession>A0AAJ8LYF4</accession>
<gene>
    <name evidence="6" type="ORF">FTX54_006255</name>
</gene>
<dbReference type="AlphaFoldDB" id="A0AAJ8LYF4"/>
<dbReference type="SUPFAM" id="SSF50685">
    <property type="entry name" value="Barwin-like endoglucanases"/>
    <property type="match status" value="1"/>
</dbReference>
<feature type="signal peptide" evidence="3">
    <location>
        <begin position="1"/>
        <end position="29"/>
    </location>
</feature>
<feature type="compositionally biased region" description="Low complexity" evidence="2">
    <location>
        <begin position="182"/>
        <end position="191"/>
    </location>
</feature>
<dbReference type="InterPro" id="IPR010611">
    <property type="entry name" value="3D_dom"/>
</dbReference>
<dbReference type="Pfam" id="PF06725">
    <property type="entry name" value="3D"/>
    <property type="match status" value="1"/>
</dbReference>
<dbReference type="Gene3D" id="1.10.101.10">
    <property type="entry name" value="PGBD-like superfamily/PGBD"/>
    <property type="match status" value="2"/>
</dbReference>
<dbReference type="PANTHER" id="PTHR39160:SF6">
    <property type="entry name" value="CELL WALL-BINDING PROTEIN YOCH"/>
    <property type="match status" value="1"/>
</dbReference>
<evidence type="ECO:0000256" key="2">
    <source>
        <dbReference type="SAM" id="MobiDB-lite"/>
    </source>
</evidence>
<keyword evidence="1 3" id="KW-0732">Signal</keyword>
<evidence type="ECO:0000313" key="7">
    <source>
        <dbReference type="Proteomes" id="UP000321816"/>
    </source>
</evidence>
<dbReference type="InterPro" id="IPR051933">
    <property type="entry name" value="Resuscitation_pf_RpfB"/>
</dbReference>
<evidence type="ECO:0000259" key="4">
    <source>
        <dbReference type="Pfam" id="PF01471"/>
    </source>
</evidence>
<organism evidence="6 7">
    <name type="scientific">Alkalicoccus halolimnae</name>
    <dbReference type="NCBI Taxonomy" id="1667239"/>
    <lineage>
        <taxon>Bacteria</taxon>
        <taxon>Bacillati</taxon>
        <taxon>Bacillota</taxon>
        <taxon>Bacilli</taxon>
        <taxon>Bacillales</taxon>
        <taxon>Bacillaceae</taxon>
        <taxon>Alkalicoccus</taxon>
    </lineage>
</organism>
<dbReference type="SUPFAM" id="SSF47090">
    <property type="entry name" value="PGBD-like"/>
    <property type="match status" value="2"/>
</dbReference>
<dbReference type="InterPro" id="IPR002477">
    <property type="entry name" value="Peptidoglycan-bd-like"/>
</dbReference>
<feature type="domain" description="Peptidoglycan binding-like" evidence="4">
    <location>
        <begin position="46"/>
        <end position="99"/>
    </location>
</feature>
<reference evidence="6 7" key="1">
    <citation type="submission" date="2024-01" db="EMBL/GenBank/DDBJ databases">
        <title>Complete Genome Sequence of Alkalicoccus halolimnae BZ-SZ-XJ29T, a Moderately Halophilic Bacterium Isolated from a Salt Lake.</title>
        <authorList>
            <person name="Zhao B."/>
        </authorList>
    </citation>
    <scope>NUCLEOTIDE SEQUENCE [LARGE SCALE GENOMIC DNA]</scope>
    <source>
        <strain evidence="6 7">BZ-SZ-XJ29</strain>
    </source>
</reference>
<name>A0AAJ8LYF4_9BACI</name>